<dbReference type="PANTHER" id="PTHR21089:SF9">
    <property type="entry name" value="SHIKIMATE DEHYDROGENASE-LIKE PROTEIN HI_0607"/>
    <property type="match status" value="1"/>
</dbReference>
<dbReference type="CDD" id="cd01065">
    <property type="entry name" value="NAD_bind_Shikimate_DH"/>
    <property type="match status" value="1"/>
</dbReference>
<dbReference type="PANTHER" id="PTHR21089">
    <property type="entry name" value="SHIKIMATE DEHYDROGENASE"/>
    <property type="match status" value="1"/>
</dbReference>
<dbReference type="GO" id="GO:0050661">
    <property type="term" value="F:NADP binding"/>
    <property type="evidence" value="ECO:0007669"/>
    <property type="project" value="TreeGrafter"/>
</dbReference>
<dbReference type="NCBIfam" id="NF009202">
    <property type="entry name" value="PRK12550.1"/>
    <property type="match status" value="1"/>
</dbReference>
<organism evidence="3 4">
    <name type="scientific">Sphingomonas sanxanigenens</name>
    <dbReference type="NCBI Taxonomy" id="397260"/>
    <lineage>
        <taxon>Bacteria</taxon>
        <taxon>Pseudomonadati</taxon>
        <taxon>Pseudomonadota</taxon>
        <taxon>Alphaproteobacteria</taxon>
        <taxon>Sphingomonadales</taxon>
        <taxon>Sphingomonadaceae</taxon>
        <taxon>Sphingomonas</taxon>
    </lineage>
</organism>
<comment type="caution">
    <text evidence="3">The sequence shown here is derived from an EMBL/GenBank/DDBJ whole genome shotgun (WGS) entry which is preliminary data.</text>
</comment>
<dbReference type="Proteomes" id="UP000249066">
    <property type="component" value="Unassembled WGS sequence"/>
</dbReference>
<protein>
    <submittedName>
        <fullName evidence="3">Shikimate 5-dehydrogenase</fullName>
    </submittedName>
</protein>
<dbReference type="SUPFAM" id="SSF53223">
    <property type="entry name" value="Aminoacid dehydrogenase-like, N-terminal domain"/>
    <property type="match status" value="1"/>
</dbReference>
<dbReference type="InterPro" id="IPR036291">
    <property type="entry name" value="NAD(P)-bd_dom_sf"/>
</dbReference>
<reference evidence="3 4" key="1">
    <citation type="submission" date="2017-08" db="EMBL/GenBank/DDBJ databases">
        <title>Infants hospitalized years apart are colonized by the same room-sourced microbial strains.</title>
        <authorList>
            <person name="Brooks B."/>
            <person name="Olm M.R."/>
            <person name="Firek B.A."/>
            <person name="Baker R."/>
            <person name="Thomas B.C."/>
            <person name="Morowitz M.J."/>
            <person name="Banfield J.F."/>
        </authorList>
    </citation>
    <scope>NUCLEOTIDE SEQUENCE [LARGE SCALE GENOMIC DNA]</scope>
    <source>
        <strain evidence="3">S2_018_000_R2_101</strain>
    </source>
</reference>
<dbReference type="GO" id="GO:0005829">
    <property type="term" value="C:cytosol"/>
    <property type="evidence" value="ECO:0007669"/>
    <property type="project" value="TreeGrafter"/>
</dbReference>
<dbReference type="SUPFAM" id="SSF51735">
    <property type="entry name" value="NAD(P)-binding Rossmann-fold domains"/>
    <property type="match status" value="1"/>
</dbReference>
<dbReference type="GO" id="GO:0019632">
    <property type="term" value="P:shikimate metabolic process"/>
    <property type="evidence" value="ECO:0007669"/>
    <property type="project" value="TreeGrafter"/>
</dbReference>
<gene>
    <name evidence="3" type="ORF">DI623_07560</name>
</gene>
<keyword evidence="1" id="KW-0560">Oxidoreductase</keyword>
<feature type="domain" description="Shikimate dehydrogenase substrate binding N-terminal" evidence="2">
    <location>
        <begin position="28"/>
        <end position="97"/>
    </location>
</feature>
<dbReference type="Gene3D" id="3.40.50.720">
    <property type="entry name" value="NAD(P)-binding Rossmann-like Domain"/>
    <property type="match status" value="1"/>
</dbReference>
<dbReference type="Gene3D" id="3.40.50.10860">
    <property type="entry name" value="Leucine Dehydrogenase, chain A, domain 1"/>
    <property type="match status" value="1"/>
</dbReference>
<dbReference type="GO" id="GO:0004764">
    <property type="term" value="F:shikimate 3-dehydrogenase (NADP+) activity"/>
    <property type="evidence" value="ECO:0007669"/>
    <property type="project" value="InterPro"/>
</dbReference>
<evidence type="ECO:0000256" key="1">
    <source>
        <dbReference type="ARBA" id="ARBA00023002"/>
    </source>
</evidence>
<sequence length="277" mass="28671">MKMMTKPPIGPNTRLCMSLAARPGSFGSRFHNRLYELLGLDFVYKAFTTADLPAAIGGVRALGVRGCAISMPFKEAVIPLLDGLAGSVAAIHSVNTIVNDDGRLTGYNTDYSAIAALLDQADADPAAAFILHGSGGMAKAVAAALRDRGHRTGAIVARNEAAARALAEHYGFGSAPAVGALPPAALIINATPIGMAGPDADRLAFPERAVAIADTVFDVVALPVETPLMRLAATLGRKRISGAQVATLQALEQFVLYTGIRPAPDQVVDAEAFARAG</sequence>
<dbReference type="AlphaFoldDB" id="A0A2W5AA93"/>
<evidence type="ECO:0000313" key="4">
    <source>
        <dbReference type="Proteomes" id="UP000249066"/>
    </source>
</evidence>
<dbReference type="InterPro" id="IPR046346">
    <property type="entry name" value="Aminoacid_DH-like_N_sf"/>
</dbReference>
<dbReference type="InterPro" id="IPR022893">
    <property type="entry name" value="Shikimate_DH_fam"/>
</dbReference>
<proteinExistence type="predicted"/>
<evidence type="ECO:0000259" key="2">
    <source>
        <dbReference type="Pfam" id="PF08501"/>
    </source>
</evidence>
<accession>A0A2W5AA93</accession>
<evidence type="ECO:0000313" key="3">
    <source>
        <dbReference type="EMBL" id="PZO90182.1"/>
    </source>
</evidence>
<dbReference type="GO" id="GO:0009423">
    <property type="term" value="P:chorismate biosynthetic process"/>
    <property type="evidence" value="ECO:0007669"/>
    <property type="project" value="TreeGrafter"/>
</dbReference>
<name>A0A2W5AA93_9SPHN</name>
<dbReference type="InterPro" id="IPR013708">
    <property type="entry name" value="Shikimate_DH-bd_N"/>
</dbReference>
<dbReference type="Pfam" id="PF08501">
    <property type="entry name" value="Shikimate_dh_N"/>
    <property type="match status" value="1"/>
</dbReference>
<dbReference type="EMBL" id="QFNN01000034">
    <property type="protein sequence ID" value="PZO90182.1"/>
    <property type="molecule type" value="Genomic_DNA"/>
</dbReference>